<dbReference type="GO" id="GO:0015666">
    <property type="term" value="F:restriction endodeoxyribonuclease activity"/>
    <property type="evidence" value="ECO:0007669"/>
    <property type="project" value="TreeGrafter"/>
</dbReference>
<dbReference type="PANTHER" id="PTHR30015:SF7">
    <property type="entry name" value="TYPE IV METHYL-DIRECTED RESTRICTION ENZYME ECOKMRR"/>
    <property type="match status" value="1"/>
</dbReference>
<dbReference type="GO" id="GO:0003677">
    <property type="term" value="F:DNA binding"/>
    <property type="evidence" value="ECO:0007669"/>
    <property type="project" value="InterPro"/>
</dbReference>
<dbReference type="PANTHER" id="PTHR30015">
    <property type="entry name" value="MRR RESTRICTION SYSTEM PROTEIN"/>
    <property type="match status" value="1"/>
</dbReference>
<keyword evidence="2" id="KW-0540">Nuclease</keyword>
<evidence type="ECO:0000313" key="3">
    <source>
        <dbReference type="Proteomes" id="UP000249260"/>
    </source>
</evidence>
<keyword evidence="3" id="KW-1185">Reference proteome</keyword>
<dbReference type="GO" id="GO:0009307">
    <property type="term" value="P:DNA restriction-modification system"/>
    <property type="evidence" value="ECO:0007669"/>
    <property type="project" value="InterPro"/>
</dbReference>
<dbReference type="SUPFAM" id="SSF52980">
    <property type="entry name" value="Restriction endonuclease-like"/>
    <property type="match status" value="1"/>
</dbReference>
<dbReference type="OrthoDB" id="9781481at2"/>
<dbReference type="InterPro" id="IPR007560">
    <property type="entry name" value="Restrct_endonuc_IV_Mrr"/>
</dbReference>
<dbReference type="AlphaFoldDB" id="A0A328TWH0"/>
<keyword evidence="2" id="KW-0255">Endonuclease</keyword>
<evidence type="ECO:0000259" key="1">
    <source>
        <dbReference type="Pfam" id="PF04471"/>
    </source>
</evidence>
<comment type="caution">
    <text evidence="2">The sequence shown here is derived from an EMBL/GenBank/DDBJ whole genome shotgun (WGS) entry which is preliminary data.</text>
</comment>
<feature type="domain" description="Restriction endonuclease type IV Mrr" evidence="1">
    <location>
        <begin position="192"/>
        <end position="303"/>
    </location>
</feature>
<reference evidence="2 3" key="1">
    <citation type="submission" date="2018-06" db="EMBL/GenBank/DDBJ databases">
        <title>Paenibacillus montanisoli sp. nov., isolated from mountain area soil.</title>
        <authorList>
            <person name="Wu M."/>
        </authorList>
    </citation>
    <scope>NUCLEOTIDE SEQUENCE [LARGE SCALE GENOMIC DNA]</scope>
    <source>
        <strain evidence="2 3">RA17</strain>
    </source>
</reference>
<dbReference type="EMBL" id="QLUW01000004">
    <property type="protein sequence ID" value="RAP74848.1"/>
    <property type="molecule type" value="Genomic_DNA"/>
</dbReference>
<dbReference type="InterPro" id="IPR011335">
    <property type="entry name" value="Restrct_endonuc-II-like"/>
</dbReference>
<organism evidence="2 3">
    <name type="scientific">Paenibacillus montanisoli</name>
    <dbReference type="NCBI Taxonomy" id="2081970"/>
    <lineage>
        <taxon>Bacteria</taxon>
        <taxon>Bacillati</taxon>
        <taxon>Bacillota</taxon>
        <taxon>Bacilli</taxon>
        <taxon>Bacillales</taxon>
        <taxon>Paenibacillaceae</taxon>
        <taxon>Paenibacillus</taxon>
    </lineage>
</organism>
<gene>
    <name evidence="2" type="ORF">DL346_19975</name>
</gene>
<proteinExistence type="predicted"/>
<accession>A0A328TWH0</accession>
<dbReference type="Pfam" id="PF04471">
    <property type="entry name" value="Mrr_cat"/>
    <property type="match status" value="1"/>
</dbReference>
<protein>
    <submittedName>
        <fullName evidence="2">Restriction endonuclease</fullName>
    </submittedName>
</protein>
<dbReference type="InterPro" id="IPR052906">
    <property type="entry name" value="Type_IV_Methyl-Rstrct_Enzyme"/>
</dbReference>
<name>A0A328TWH0_9BACL</name>
<sequence length="327" mass="36539">MSKWWMVRAGDNNELIPKWQLKQVASIGWADLGDPKQFSSRDKLIDKAHLVYAEEKPGTRLSWAGQVWRFYREIEVNDRVITYSKETREYLIGTVTKIHQYQPDIIDPYYPNVISVSWESKKISRDLLSQGAKNSLGGILTVFRVDDWGQELLGLLGGVTVPKVDDTPEETEAVNYQDFIERAKTMIEDLVDRLDPWQMQDLVAGLLQAMGYQVTVSPKGPDGGVDILAHKDAFGFETPIIKVQVKHRHAASGGPEVQQLLGANPHGASSLFVSTGGFTAAAKASALHNGVKLLDLSGIVELINEWYDKMPVDKQALIPLKRIYVPI</sequence>
<dbReference type="RefSeq" id="WP_112884634.1">
    <property type="nucleotide sequence ID" value="NZ_QLUW01000004.1"/>
</dbReference>
<dbReference type="Proteomes" id="UP000249260">
    <property type="component" value="Unassembled WGS sequence"/>
</dbReference>
<evidence type="ECO:0000313" key="2">
    <source>
        <dbReference type="EMBL" id="RAP74848.1"/>
    </source>
</evidence>
<dbReference type="PIRSF" id="PIRSF031853">
    <property type="entry name" value="UPC031853"/>
    <property type="match status" value="1"/>
</dbReference>
<dbReference type="Gene3D" id="3.40.1350.10">
    <property type="match status" value="1"/>
</dbReference>
<dbReference type="GO" id="GO:0043590">
    <property type="term" value="C:bacterial nucleoid"/>
    <property type="evidence" value="ECO:0007669"/>
    <property type="project" value="TreeGrafter"/>
</dbReference>
<dbReference type="InterPro" id="IPR011856">
    <property type="entry name" value="tRNA_endonuc-like_dom_sf"/>
</dbReference>
<dbReference type="InterPro" id="IPR016984">
    <property type="entry name" value="UCP031853"/>
</dbReference>
<keyword evidence="2" id="KW-0378">Hydrolase</keyword>